<dbReference type="Pfam" id="PF01462">
    <property type="entry name" value="LRRNT"/>
    <property type="match status" value="1"/>
</dbReference>
<feature type="disulfide bond" evidence="13">
    <location>
        <begin position="164"/>
        <end position="179"/>
    </location>
</feature>
<dbReference type="Pfam" id="PF13855">
    <property type="entry name" value="LRR_8"/>
    <property type="match status" value="1"/>
</dbReference>
<reference evidence="17" key="1">
    <citation type="submission" date="2025-08" db="UniProtKB">
        <authorList>
            <consortium name="RefSeq"/>
        </authorList>
    </citation>
    <scope>IDENTIFICATION</scope>
    <source>
        <tissue evidence="17">Testes</tissue>
    </source>
</reference>
<evidence type="ECO:0000256" key="8">
    <source>
        <dbReference type="ARBA" id="ARBA00023040"/>
    </source>
</evidence>
<feature type="disulfide bond" evidence="13">
    <location>
        <begin position="145"/>
        <end position="157"/>
    </location>
</feature>
<dbReference type="InterPro" id="IPR001611">
    <property type="entry name" value="Leu-rich_rpt"/>
</dbReference>
<dbReference type="GeneID" id="102803184"/>
<dbReference type="InterPro" id="IPR023415">
    <property type="entry name" value="LDLR_class-A_CS"/>
</dbReference>
<evidence type="ECO:0000256" key="6">
    <source>
        <dbReference type="ARBA" id="ARBA00022737"/>
    </source>
</evidence>
<evidence type="ECO:0000256" key="7">
    <source>
        <dbReference type="ARBA" id="ARBA00022989"/>
    </source>
</evidence>
<evidence type="ECO:0000256" key="1">
    <source>
        <dbReference type="ARBA" id="ARBA00004651"/>
    </source>
</evidence>
<evidence type="ECO:0000256" key="12">
    <source>
        <dbReference type="ARBA" id="ARBA00023224"/>
    </source>
</evidence>
<evidence type="ECO:0000256" key="11">
    <source>
        <dbReference type="ARBA" id="ARBA00023170"/>
    </source>
</evidence>
<protein>
    <submittedName>
        <fullName evidence="17">G-protein coupled receptor GRL101-like</fullName>
    </submittedName>
</protein>
<dbReference type="Gene3D" id="1.20.1070.10">
    <property type="entry name" value="Rhodopsin 7-helix transmembrane proteins"/>
    <property type="match status" value="1"/>
</dbReference>
<keyword evidence="4 14" id="KW-0812">Transmembrane</keyword>
<feature type="disulfide bond" evidence="13">
    <location>
        <begin position="113"/>
        <end position="131"/>
    </location>
</feature>
<evidence type="ECO:0000313" key="17">
    <source>
        <dbReference type="RefSeq" id="XP_006815512.1"/>
    </source>
</evidence>
<feature type="transmembrane region" description="Helical" evidence="14">
    <location>
        <begin position="441"/>
        <end position="461"/>
    </location>
</feature>
<dbReference type="Gene3D" id="4.10.400.10">
    <property type="entry name" value="Low-density Lipoprotein Receptor"/>
    <property type="match status" value="4"/>
</dbReference>
<evidence type="ECO:0000256" key="4">
    <source>
        <dbReference type="ARBA" id="ARBA00022692"/>
    </source>
</evidence>
<feature type="disulfide bond" evidence="13">
    <location>
        <begin position="71"/>
        <end position="89"/>
    </location>
</feature>
<dbReference type="PANTHER" id="PTHR24372">
    <property type="entry name" value="GLYCOPROTEIN HORMONE RECEPTOR"/>
    <property type="match status" value="1"/>
</dbReference>
<dbReference type="InterPro" id="IPR000276">
    <property type="entry name" value="GPCR_Rhodpsn"/>
</dbReference>
<feature type="transmembrane region" description="Helical" evidence="14">
    <location>
        <begin position="353"/>
        <end position="372"/>
    </location>
</feature>
<dbReference type="InterPro" id="IPR000372">
    <property type="entry name" value="LRRNT"/>
</dbReference>
<dbReference type="SMART" id="SM00013">
    <property type="entry name" value="LRRNT"/>
    <property type="match status" value="1"/>
</dbReference>
<dbReference type="PROSITE" id="PS01209">
    <property type="entry name" value="LDLRA_1"/>
    <property type="match status" value="2"/>
</dbReference>
<organism evidence="16 17">
    <name type="scientific">Saccoglossus kowalevskii</name>
    <name type="common">Acorn worm</name>
    <dbReference type="NCBI Taxonomy" id="10224"/>
    <lineage>
        <taxon>Eukaryota</taxon>
        <taxon>Metazoa</taxon>
        <taxon>Hemichordata</taxon>
        <taxon>Enteropneusta</taxon>
        <taxon>Harrimaniidae</taxon>
        <taxon>Saccoglossus</taxon>
    </lineage>
</organism>
<dbReference type="RefSeq" id="XP_006815512.1">
    <property type="nucleotide sequence ID" value="XM_006815449.1"/>
</dbReference>
<keyword evidence="10 13" id="KW-1015">Disulfide bond</keyword>
<proteinExistence type="predicted"/>
<keyword evidence="16" id="KW-1185">Reference proteome</keyword>
<comment type="subcellular location">
    <subcellularLocation>
        <location evidence="1">Cell membrane</location>
        <topology evidence="1">Multi-pass membrane protein</topology>
    </subcellularLocation>
</comment>
<dbReference type="InterPro" id="IPR003591">
    <property type="entry name" value="Leu-rich_rpt_typical-subtyp"/>
</dbReference>
<feature type="transmembrane region" description="Helical" evidence="14">
    <location>
        <begin position="384"/>
        <end position="405"/>
    </location>
</feature>
<dbReference type="InterPro" id="IPR002172">
    <property type="entry name" value="LDrepeatLR_classA_rpt"/>
</dbReference>
<dbReference type="SMART" id="SM00192">
    <property type="entry name" value="LDLa"/>
    <property type="match status" value="4"/>
</dbReference>
<sequence>MTFYCDFKNDCGDNSDELNCVLRNCTDTEFECLNGECIEIQLRCDFVIHCTDGSDEINCENICPEPPGFLCYNGECIPDHKVCDGVYDCQGLLREDEKDCQQPFECDYTSFKCPHSYCIPLHRRCDGVDDCPYGADELNCDEYTCAGYYRCHGQKYCIPSIHRCDGIRQCEEGDDEFLCDIVCPDQCTCTGLTVDCTGKNLTAIPADIPDNVKRLDFGGNYLNLTTSDFSRFASLGELDLTSNDVSILNAHTFAGLSQLDELNLSGNNMEYIDNGAFEALLQLRTLDLRVGDFSVGSQDLFDPLENLKYLYTDNYKYCCMAENSRPLDLCTPPADQFSSCEDLLSNQVLRVCMWMLGLLAFLGNLFVIIWRLSQKEKNRVHSYLILNLGISDFCMGVYMLIIASVDMYYRGRYIGFADEWRHSELCEFAGFLSMLSSEVSVFTLTVITVDRFCCIVFPFKFRRLKAKTAIRVISCGWILVRHAQPTSSVWHPLLPRPILRSVRCLFVASSH</sequence>
<accession>A0ABM0M671</accession>
<evidence type="ECO:0000313" key="16">
    <source>
        <dbReference type="Proteomes" id="UP000694865"/>
    </source>
</evidence>
<dbReference type="PROSITE" id="PS50068">
    <property type="entry name" value="LDLRA_2"/>
    <property type="match status" value="4"/>
</dbReference>
<keyword evidence="7 14" id="KW-1133">Transmembrane helix</keyword>
<evidence type="ECO:0000256" key="2">
    <source>
        <dbReference type="ARBA" id="ARBA00022475"/>
    </source>
</evidence>
<name>A0ABM0M671_SACKO</name>
<feature type="disulfide bond" evidence="13">
    <location>
        <begin position="32"/>
        <end position="50"/>
    </location>
</feature>
<dbReference type="PRINTS" id="PR00261">
    <property type="entry name" value="LDLRECEPTOR"/>
</dbReference>
<comment type="caution">
    <text evidence="13">Lacks conserved residue(s) required for the propagation of feature annotation.</text>
</comment>
<evidence type="ECO:0000256" key="9">
    <source>
        <dbReference type="ARBA" id="ARBA00023136"/>
    </source>
</evidence>
<evidence type="ECO:0000256" key="13">
    <source>
        <dbReference type="PROSITE-ProRule" id="PRU00124"/>
    </source>
</evidence>
<keyword evidence="11" id="KW-0675">Receptor</keyword>
<evidence type="ECO:0000256" key="14">
    <source>
        <dbReference type="SAM" id="Phobius"/>
    </source>
</evidence>
<dbReference type="PROSITE" id="PS00237">
    <property type="entry name" value="G_PROTEIN_RECEP_F1_1"/>
    <property type="match status" value="1"/>
</dbReference>
<dbReference type="InterPro" id="IPR017452">
    <property type="entry name" value="GPCR_Rhodpsn_7TM"/>
</dbReference>
<feature type="disulfide bond" evidence="13">
    <location>
        <begin position="44"/>
        <end position="59"/>
    </location>
</feature>
<gene>
    <name evidence="17" type="primary">LOC102803184</name>
</gene>
<evidence type="ECO:0000259" key="15">
    <source>
        <dbReference type="PROSITE" id="PS50262"/>
    </source>
</evidence>
<feature type="disulfide bond" evidence="13">
    <location>
        <begin position="125"/>
        <end position="140"/>
    </location>
</feature>
<dbReference type="PROSITE" id="PS50262">
    <property type="entry name" value="G_PROTEIN_RECEP_F1_2"/>
    <property type="match status" value="1"/>
</dbReference>
<dbReference type="SUPFAM" id="SSF52058">
    <property type="entry name" value="L domain-like"/>
    <property type="match status" value="1"/>
</dbReference>
<dbReference type="Gene3D" id="3.80.10.10">
    <property type="entry name" value="Ribonuclease Inhibitor"/>
    <property type="match status" value="1"/>
</dbReference>
<evidence type="ECO:0000256" key="5">
    <source>
        <dbReference type="ARBA" id="ARBA00022729"/>
    </source>
</evidence>
<dbReference type="Gene3D" id="4.10.1220.10">
    <property type="entry name" value="EGF-type module"/>
    <property type="match status" value="1"/>
</dbReference>
<keyword evidence="6" id="KW-0677">Repeat</keyword>
<dbReference type="InterPro" id="IPR036055">
    <property type="entry name" value="LDL_receptor-like_sf"/>
</dbReference>
<feature type="disulfide bond" evidence="13">
    <location>
        <begin position="106"/>
        <end position="118"/>
    </location>
</feature>
<evidence type="ECO:0000256" key="10">
    <source>
        <dbReference type="ARBA" id="ARBA00023157"/>
    </source>
</evidence>
<dbReference type="SMART" id="SM00369">
    <property type="entry name" value="LRR_TYP"/>
    <property type="match status" value="2"/>
</dbReference>
<dbReference type="SUPFAM" id="SSF57424">
    <property type="entry name" value="LDL receptor-like module"/>
    <property type="match status" value="4"/>
</dbReference>
<keyword evidence="8" id="KW-0297">G-protein coupled receptor</keyword>
<dbReference type="CDD" id="cd00112">
    <property type="entry name" value="LDLa"/>
    <property type="match status" value="5"/>
</dbReference>
<evidence type="ECO:0000256" key="3">
    <source>
        <dbReference type="ARBA" id="ARBA00022614"/>
    </source>
</evidence>
<dbReference type="Pfam" id="PF00057">
    <property type="entry name" value="Ldl_recept_a"/>
    <property type="match status" value="3"/>
</dbReference>
<dbReference type="SUPFAM" id="SSF81321">
    <property type="entry name" value="Family A G protein-coupled receptor-like"/>
    <property type="match status" value="1"/>
</dbReference>
<feature type="disulfide bond" evidence="13">
    <location>
        <begin position="25"/>
        <end position="37"/>
    </location>
</feature>
<dbReference type="Pfam" id="PF00001">
    <property type="entry name" value="7tm_1"/>
    <property type="match status" value="1"/>
</dbReference>
<keyword evidence="5" id="KW-0732">Signal</keyword>
<dbReference type="Proteomes" id="UP000694865">
    <property type="component" value="Unplaced"/>
</dbReference>
<keyword evidence="9 14" id="KW-0472">Membrane</keyword>
<keyword evidence="12" id="KW-0807">Transducer</keyword>
<keyword evidence="2" id="KW-1003">Cell membrane</keyword>
<feature type="domain" description="G-protein coupled receptors family 1 profile" evidence="15">
    <location>
        <begin position="363"/>
        <end position="479"/>
    </location>
</feature>
<dbReference type="InterPro" id="IPR032675">
    <property type="entry name" value="LRR_dom_sf"/>
</dbReference>
<dbReference type="PANTHER" id="PTHR24372:SF77">
    <property type="entry name" value="G-PROTEIN COUPLED RECEPTORS FAMILY 1 PROFILE DOMAIN-CONTAINING PROTEIN"/>
    <property type="match status" value="1"/>
</dbReference>
<keyword evidence="3" id="KW-0433">Leucine-rich repeat</keyword>